<dbReference type="Proteomes" id="UP000691718">
    <property type="component" value="Unassembled WGS sequence"/>
</dbReference>
<dbReference type="AlphaFoldDB" id="A0A8S3WE93"/>
<comment type="caution">
    <text evidence="1">The sequence shown here is derived from an EMBL/GenBank/DDBJ whole genome shotgun (WGS) entry which is preliminary data.</text>
</comment>
<protein>
    <submittedName>
        <fullName evidence="1">(apollo) hypothetical protein</fullName>
    </submittedName>
</protein>
<accession>A0A8S3WE93</accession>
<keyword evidence="2" id="KW-1185">Reference proteome</keyword>
<gene>
    <name evidence="1" type="ORF">PAPOLLO_LOCUS5339</name>
</gene>
<name>A0A8S3WE93_PARAO</name>
<sequence>MATPGKLKKKKKEVEFSADNIDSTAPVKKILEDLRLQNEQAYNFYCQNIRQRITTKKSLQNFHFIVPGHPLNAFSNDWDGQLITNYFEAFSYKSLNPKIITELRHVNETDPVTEIMKIKSDWQRQCRNLRVTASCSNMISKYESLNEEVVHCPKHLVDMAMHLDSDPDPHFDSSYNWYYAGRGNMQLICIHWRDYLLHSEFSKLYLSEFDKNNLTIKSSPEATFDCGEEMNILETIHSSQNIVALRTKKKVFILKILLNDDEIKFEKIKSADSETPYTSISFDDYHKNILYVTTFDNNLTIVNLDRMTGRSVKLKSKGHLTNNWSTLLGSERGFYTHVSTENITLYDKRSNNVIYLWKNLRDVTDEVGCNNISCAIPTEGQSLYIGTDHHLFLMDLRYLNKHKPKPVNRWTHGMQCVPTYISKCNFEFNKDLICLSSQWCEDMCVVPSSNDAVAKESDGITVTVPYRPPSILNTLKSARQQLLCYDLYHPIDGRLHTAITGNLIIERDDKFDILMQNSLGDITCHTIFPEHLEIFMEDDSCQRLDEWSKSYKLERKHFEVSSIEDISHIWNKLKSVPDDYKIVENRKYIKGKDQFNKEEIFKAFEEEELDSGLLELWTNPAEETVDKSSIALNLHYSDSDDDKIK</sequence>
<dbReference type="EMBL" id="CAJQZP010000301">
    <property type="protein sequence ID" value="CAG4955612.1"/>
    <property type="molecule type" value="Genomic_DNA"/>
</dbReference>
<evidence type="ECO:0000313" key="1">
    <source>
        <dbReference type="EMBL" id="CAG4955612.1"/>
    </source>
</evidence>
<proteinExistence type="predicted"/>
<organism evidence="1 2">
    <name type="scientific">Parnassius apollo</name>
    <name type="common">Apollo butterfly</name>
    <name type="synonym">Papilio apollo</name>
    <dbReference type="NCBI Taxonomy" id="110799"/>
    <lineage>
        <taxon>Eukaryota</taxon>
        <taxon>Metazoa</taxon>
        <taxon>Ecdysozoa</taxon>
        <taxon>Arthropoda</taxon>
        <taxon>Hexapoda</taxon>
        <taxon>Insecta</taxon>
        <taxon>Pterygota</taxon>
        <taxon>Neoptera</taxon>
        <taxon>Endopterygota</taxon>
        <taxon>Lepidoptera</taxon>
        <taxon>Glossata</taxon>
        <taxon>Ditrysia</taxon>
        <taxon>Papilionoidea</taxon>
        <taxon>Papilionidae</taxon>
        <taxon>Parnassiinae</taxon>
        <taxon>Parnassini</taxon>
        <taxon>Parnassius</taxon>
        <taxon>Parnassius</taxon>
    </lineage>
</organism>
<evidence type="ECO:0000313" key="2">
    <source>
        <dbReference type="Proteomes" id="UP000691718"/>
    </source>
</evidence>
<dbReference type="OrthoDB" id="8195041at2759"/>
<reference evidence="1" key="1">
    <citation type="submission" date="2021-04" db="EMBL/GenBank/DDBJ databases">
        <authorList>
            <person name="Tunstrom K."/>
        </authorList>
    </citation>
    <scope>NUCLEOTIDE SEQUENCE</scope>
</reference>